<dbReference type="Proteomes" id="UP001316803">
    <property type="component" value="Unassembled WGS sequence"/>
</dbReference>
<dbReference type="EMBL" id="JAKLMC020000005">
    <property type="protein sequence ID" value="KAK5956042.1"/>
    <property type="molecule type" value="Genomic_DNA"/>
</dbReference>
<protein>
    <submittedName>
        <fullName evidence="1">Uncharacterized protein</fullName>
    </submittedName>
</protein>
<sequence length="175" mass="20020">MSRNLLLDLPPELRNQVYVEVFRGARARPKGARRWSSSSRQFCDGNGPESAIDDAVHGFGLLTANKQVRDEGLAFFWKETLFDLQPLCDLISGYHWGTFQPGSLTRIENAAYTNVRIDSKRTGIALRRFEWLEEWQRRGSPLPIDKQLTDGEKAALVSDLKEGLKLRGNVQMRWQ</sequence>
<name>A0AAN8I5U2_9EURO</name>
<reference evidence="1 2" key="1">
    <citation type="submission" date="2022-12" db="EMBL/GenBank/DDBJ databases">
        <title>Genomic features and morphological characterization of a novel Knufia sp. strain isolated from spacecraft assembly facility.</title>
        <authorList>
            <person name="Teixeira M."/>
            <person name="Chander A.M."/>
            <person name="Stajich J.E."/>
            <person name="Venkateswaran K."/>
        </authorList>
    </citation>
    <scope>NUCLEOTIDE SEQUENCE [LARGE SCALE GENOMIC DNA]</scope>
    <source>
        <strain evidence="1 2">FJI-L2-BK-P2</strain>
    </source>
</reference>
<comment type="caution">
    <text evidence="1">The sequence shown here is derived from an EMBL/GenBank/DDBJ whole genome shotgun (WGS) entry which is preliminary data.</text>
</comment>
<evidence type="ECO:0000313" key="2">
    <source>
        <dbReference type="Proteomes" id="UP001316803"/>
    </source>
</evidence>
<proteinExistence type="predicted"/>
<keyword evidence="2" id="KW-1185">Reference proteome</keyword>
<evidence type="ECO:0000313" key="1">
    <source>
        <dbReference type="EMBL" id="KAK5956042.1"/>
    </source>
</evidence>
<organism evidence="1 2">
    <name type="scientific">Knufia fluminis</name>
    <dbReference type="NCBI Taxonomy" id="191047"/>
    <lineage>
        <taxon>Eukaryota</taxon>
        <taxon>Fungi</taxon>
        <taxon>Dikarya</taxon>
        <taxon>Ascomycota</taxon>
        <taxon>Pezizomycotina</taxon>
        <taxon>Eurotiomycetes</taxon>
        <taxon>Chaetothyriomycetidae</taxon>
        <taxon>Chaetothyriales</taxon>
        <taxon>Trichomeriaceae</taxon>
        <taxon>Knufia</taxon>
    </lineage>
</organism>
<accession>A0AAN8I5U2</accession>
<gene>
    <name evidence="1" type="ORF">OHC33_002615</name>
</gene>
<dbReference type="AlphaFoldDB" id="A0AAN8I5U2"/>